<proteinExistence type="predicted"/>
<reference evidence="1" key="1">
    <citation type="submission" date="2020-03" db="EMBL/GenBank/DDBJ databases">
        <authorList>
            <person name="Weist P."/>
        </authorList>
    </citation>
    <scope>NUCLEOTIDE SEQUENCE</scope>
</reference>
<gene>
    <name evidence="1" type="ORF">PLEPLA_LOCUS21496</name>
</gene>
<protein>
    <submittedName>
        <fullName evidence="1">Uncharacterized protein</fullName>
    </submittedName>
</protein>
<organism evidence="1 2">
    <name type="scientific">Pleuronectes platessa</name>
    <name type="common">European plaice</name>
    <dbReference type="NCBI Taxonomy" id="8262"/>
    <lineage>
        <taxon>Eukaryota</taxon>
        <taxon>Metazoa</taxon>
        <taxon>Chordata</taxon>
        <taxon>Craniata</taxon>
        <taxon>Vertebrata</taxon>
        <taxon>Euteleostomi</taxon>
        <taxon>Actinopterygii</taxon>
        <taxon>Neopterygii</taxon>
        <taxon>Teleostei</taxon>
        <taxon>Neoteleostei</taxon>
        <taxon>Acanthomorphata</taxon>
        <taxon>Carangaria</taxon>
        <taxon>Pleuronectiformes</taxon>
        <taxon>Pleuronectoidei</taxon>
        <taxon>Pleuronectidae</taxon>
        <taxon>Pleuronectes</taxon>
    </lineage>
</organism>
<accession>A0A9N7UNN7</accession>
<dbReference type="EMBL" id="CADEAL010001557">
    <property type="protein sequence ID" value="CAB1433406.1"/>
    <property type="molecule type" value="Genomic_DNA"/>
</dbReference>
<sequence>MTVKRESQLRNIPESRAGWILVGHTDLWGQRQQQETEIAPAAQLNSDASLPLDCDSVRGDPGAVYGKCTGPRFPCDHRKGSGLIRGQRGREKDVHTFSRSSSEKIRKRRSVKFCGESPAPPRVTQSLQQKASGHWNLWCINILLVSSRFQQTGDKPRAADTTTLKPSAHSFLGKYPQPENCPTCFTELDGGEEVTPDMGRILIDALLRQRGRVFSMCRADALQKS</sequence>
<evidence type="ECO:0000313" key="1">
    <source>
        <dbReference type="EMBL" id="CAB1433406.1"/>
    </source>
</evidence>
<evidence type="ECO:0000313" key="2">
    <source>
        <dbReference type="Proteomes" id="UP001153269"/>
    </source>
</evidence>
<dbReference type="AlphaFoldDB" id="A0A9N7UNN7"/>
<dbReference type="Proteomes" id="UP001153269">
    <property type="component" value="Unassembled WGS sequence"/>
</dbReference>
<keyword evidence="2" id="KW-1185">Reference proteome</keyword>
<name>A0A9N7UNN7_PLEPL</name>
<comment type="caution">
    <text evidence="1">The sequence shown here is derived from an EMBL/GenBank/DDBJ whole genome shotgun (WGS) entry which is preliminary data.</text>
</comment>